<keyword evidence="1" id="KW-0472">Membrane</keyword>
<sequence length="124" mass="14637">MLNIVFIVLTALSTIVRIASKSIAEHSQWWWDDHFAILSLVWASSIWYNTDQLIYYAQLFEVPYLSLLILWLRIGLRYYPSVGFPYLFSSLFFFNGAICFTKLSAIFFYARVFGLNNRVFRLLL</sequence>
<feature type="transmembrane region" description="Helical" evidence="1">
    <location>
        <begin position="86"/>
        <end position="110"/>
    </location>
</feature>
<dbReference type="VEuPathDB" id="FungiDB:ASPACDRAFT_111251"/>
<evidence type="ECO:0000256" key="1">
    <source>
        <dbReference type="SAM" id="Phobius"/>
    </source>
</evidence>
<evidence type="ECO:0000313" key="3">
    <source>
        <dbReference type="EMBL" id="OJK03452.1"/>
    </source>
</evidence>
<feature type="signal peptide" evidence="2">
    <location>
        <begin position="1"/>
        <end position="20"/>
    </location>
</feature>
<feature type="transmembrane region" description="Helical" evidence="1">
    <location>
        <begin position="34"/>
        <end position="50"/>
    </location>
</feature>
<dbReference type="STRING" id="690307.A0A1L9X4S7"/>
<name>A0A1L9X4S7_ASPA1</name>
<organism evidence="3 4">
    <name type="scientific">Aspergillus aculeatus (strain ATCC 16872 / CBS 172.66 / WB 5094)</name>
    <dbReference type="NCBI Taxonomy" id="690307"/>
    <lineage>
        <taxon>Eukaryota</taxon>
        <taxon>Fungi</taxon>
        <taxon>Dikarya</taxon>
        <taxon>Ascomycota</taxon>
        <taxon>Pezizomycotina</taxon>
        <taxon>Eurotiomycetes</taxon>
        <taxon>Eurotiomycetidae</taxon>
        <taxon>Eurotiales</taxon>
        <taxon>Aspergillaceae</taxon>
        <taxon>Aspergillus</taxon>
        <taxon>Aspergillus subgen. Circumdati</taxon>
    </lineage>
</organism>
<feature type="transmembrane region" description="Helical" evidence="1">
    <location>
        <begin position="62"/>
        <end position="80"/>
    </location>
</feature>
<keyword evidence="2" id="KW-0732">Signal</keyword>
<dbReference type="GeneID" id="30969340"/>
<dbReference type="OrthoDB" id="3529975at2759"/>
<dbReference type="Proteomes" id="UP000184546">
    <property type="component" value="Unassembled WGS sequence"/>
</dbReference>
<proteinExistence type="predicted"/>
<evidence type="ECO:0000256" key="2">
    <source>
        <dbReference type="SAM" id="SignalP"/>
    </source>
</evidence>
<accession>A0A1L9X4S7</accession>
<keyword evidence="4" id="KW-1185">Reference proteome</keyword>
<feature type="chain" id="PRO_5012499417" evidence="2">
    <location>
        <begin position="21"/>
        <end position="124"/>
    </location>
</feature>
<reference evidence="4" key="1">
    <citation type="journal article" date="2017" name="Genome Biol.">
        <title>Comparative genomics reveals high biological diversity and specific adaptations in the industrially and medically important fungal genus Aspergillus.</title>
        <authorList>
            <person name="de Vries R.P."/>
            <person name="Riley R."/>
            <person name="Wiebenga A."/>
            <person name="Aguilar-Osorio G."/>
            <person name="Amillis S."/>
            <person name="Uchima C.A."/>
            <person name="Anderluh G."/>
            <person name="Asadollahi M."/>
            <person name="Askin M."/>
            <person name="Barry K."/>
            <person name="Battaglia E."/>
            <person name="Bayram O."/>
            <person name="Benocci T."/>
            <person name="Braus-Stromeyer S.A."/>
            <person name="Caldana C."/>
            <person name="Canovas D."/>
            <person name="Cerqueira G.C."/>
            <person name="Chen F."/>
            <person name="Chen W."/>
            <person name="Choi C."/>
            <person name="Clum A."/>
            <person name="Dos Santos R.A."/>
            <person name="Damasio A.R."/>
            <person name="Diallinas G."/>
            <person name="Emri T."/>
            <person name="Fekete E."/>
            <person name="Flipphi M."/>
            <person name="Freyberg S."/>
            <person name="Gallo A."/>
            <person name="Gournas C."/>
            <person name="Habgood R."/>
            <person name="Hainaut M."/>
            <person name="Harispe M.L."/>
            <person name="Henrissat B."/>
            <person name="Hilden K.S."/>
            <person name="Hope R."/>
            <person name="Hossain A."/>
            <person name="Karabika E."/>
            <person name="Karaffa L."/>
            <person name="Karanyi Z."/>
            <person name="Krasevec N."/>
            <person name="Kuo A."/>
            <person name="Kusch H."/>
            <person name="LaButti K."/>
            <person name="Lagendijk E.L."/>
            <person name="Lapidus A."/>
            <person name="Levasseur A."/>
            <person name="Lindquist E."/>
            <person name="Lipzen A."/>
            <person name="Logrieco A.F."/>
            <person name="MacCabe A."/>
            <person name="Maekelae M.R."/>
            <person name="Malavazi I."/>
            <person name="Melin P."/>
            <person name="Meyer V."/>
            <person name="Mielnichuk N."/>
            <person name="Miskei M."/>
            <person name="Molnar A.P."/>
            <person name="Mule G."/>
            <person name="Ngan C.Y."/>
            <person name="Orejas M."/>
            <person name="Orosz E."/>
            <person name="Ouedraogo J.P."/>
            <person name="Overkamp K.M."/>
            <person name="Park H.-S."/>
            <person name="Perrone G."/>
            <person name="Piumi F."/>
            <person name="Punt P.J."/>
            <person name="Ram A.F."/>
            <person name="Ramon A."/>
            <person name="Rauscher S."/>
            <person name="Record E."/>
            <person name="Riano-Pachon D.M."/>
            <person name="Robert V."/>
            <person name="Roehrig J."/>
            <person name="Ruller R."/>
            <person name="Salamov A."/>
            <person name="Salih N.S."/>
            <person name="Samson R.A."/>
            <person name="Sandor E."/>
            <person name="Sanguinetti M."/>
            <person name="Schuetze T."/>
            <person name="Sepcic K."/>
            <person name="Shelest E."/>
            <person name="Sherlock G."/>
            <person name="Sophianopoulou V."/>
            <person name="Squina F.M."/>
            <person name="Sun H."/>
            <person name="Susca A."/>
            <person name="Todd R.B."/>
            <person name="Tsang A."/>
            <person name="Unkles S.E."/>
            <person name="van de Wiele N."/>
            <person name="van Rossen-Uffink D."/>
            <person name="Oliveira J.V."/>
            <person name="Vesth T.C."/>
            <person name="Visser J."/>
            <person name="Yu J.-H."/>
            <person name="Zhou M."/>
            <person name="Andersen M.R."/>
            <person name="Archer D.B."/>
            <person name="Baker S.E."/>
            <person name="Benoit I."/>
            <person name="Brakhage A.A."/>
            <person name="Braus G.H."/>
            <person name="Fischer R."/>
            <person name="Frisvad J.C."/>
            <person name="Goldman G.H."/>
            <person name="Houbraken J."/>
            <person name="Oakley B."/>
            <person name="Pocsi I."/>
            <person name="Scazzocchio C."/>
            <person name="Seiboth B."/>
            <person name="vanKuyk P.A."/>
            <person name="Wortman J."/>
            <person name="Dyer P.S."/>
            <person name="Grigoriev I.V."/>
        </authorList>
    </citation>
    <scope>NUCLEOTIDE SEQUENCE [LARGE SCALE GENOMIC DNA]</scope>
    <source>
        <strain evidence="4">ATCC 16872 / CBS 172.66 / WB 5094</strain>
    </source>
</reference>
<dbReference type="OMA" id="MLNIVFI"/>
<dbReference type="AlphaFoldDB" id="A0A1L9X4S7"/>
<dbReference type="EMBL" id="KV878971">
    <property type="protein sequence ID" value="OJK03452.1"/>
    <property type="molecule type" value="Genomic_DNA"/>
</dbReference>
<dbReference type="RefSeq" id="XP_020059791.1">
    <property type="nucleotide sequence ID" value="XM_020195526.1"/>
</dbReference>
<gene>
    <name evidence="3" type="ORF">ASPACDRAFT_111251</name>
</gene>
<protein>
    <submittedName>
        <fullName evidence="3">Uncharacterized protein</fullName>
    </submittedName>
</protein>
<evidence type="ECO:0000313" key="4">
    <source>
        <dbReference type="Proteomes" id="UP000184546"/>
    </source>
</evidence>
<keyword evidence="1" id="KW-1133">Transmembrane helix</keyword>
<keyword evidence="1" id="KW-0812">Transmembrane</keyword>